<dbReference type="GO" id="GO:0016831">
    <property type="term" value="F:carboxy-lyase activity"/>
    <property type="evidence" value="ECO:0007669"/>
    <property type="project" value="InterPro"/>
</dbReference>
<sequence length="435" mass="48784">MVTTSERALVVSSDGHAMPKMRQYRPYLTAALHERFDAFCDFYDDNGVPPMDPAHLRGRLDPDVVEQWVRDVFEPGRLEGCSDPVRRLAELEREGIVAEVLFPDFGMPFEAFGPPSQTMRQGASRQAPRWPARTREEIDAGNRAHNRWLVDFCSAAPDRFLGMAVVSFDDVEAALAEIRWARESGLRGVLLPTFSADQPIFHERHEPIWSLLEELEMPLNSHVAISSSLPRTAYQGIPDPVVALPLCSKEMVFRCHEVLTHLVWSGILERHPGLRVAFTEQGSAWVITALASMDYSYQGSYQRRAVRDVVRREPSEYFRRQCWLGSSIFSRAEVEARHQIGLDAMCLGMDYPHHEGTFAAGGTTEYLRATLGAAGVPADEARLLLGGNAIARWGFDHDRLRALADRFGPSLDLLLTPPDGDLFPRGDVHKPLVVI</sequence>
<dbReference type="KEGG" id="fri:FraEuI1c_2808"/>
<dbReference type="eggNOG" id="COG2159">
    <property type="taxonomic scope" value="Bacteria"/>
</dbReference>
<organism evidence="3 4">
    <name type="scientific">Pseudofrankia inefficax (strain DSM 45817 / CECT 9037 / DDB 130130 / EuI1c)</name>
    <name type="common">Frankia inefficax</name>
    <dbReference type="NCBI Taxonomy" id="298654"/>
    <lineage>
        <taxon>Bacteria</taxon>
        <taxon>Bacillati</taxon>
        <taxon>Actinomycetota</taxon>
        <taxon>Actinomycetes</taxon>
        <taxon>Frankiales</taxon>
        <taxon>Frankiaceae</taxon>
        <taxon>Pseudofrankia</taxon>
    </lineage>
</organism>
<reference evidence="3 4" key="1">
    <citation type="submission" date="2010-10" db="EMBL/GenBank/DDBJ databases">
        <title>Complete sequence of Frankia sp. EuI1c.</title>
        <authorList>
            <consortium name="US DOE Joint Genome Institute"/>
            <person name="Lucas S."/>
            <person name="Copeland A."/>
            <person name="Lapidus A."/>
            <person name="Cheng J.-F."/>
            <person name="Bruce D."/>
            <person name="Goodwin L."/>
            <person name="Pitluck S."/>
            <person name="Chertkov O."/>
            <person name="Detter J.C."/>
            <person name="Han C."/>
            <person name="Tapia R."/>
            <person name="Land M."/>
            <person name="Hauser L."/>
            <person name="Jeffries C."/>
            <person name="Kyrpides N."/>
            <person name="Ivanova N."/>
            <person name="Mikhailova N."/>
            <person name="Beauchemin N."/>
            <person name="Sen A."/>
            <person name="Sur S.A."/>
            <person name="Gtari M."/>
            <person name="Wall L."/>
            <person name="Tisa L."/>
            <person name="Woyke T."/>
        </authorList>
    </citation>
    <scope>NUCLEOTIDE SEQUENCE [LARGE SCALE GENOMIC DNA]</scope>
    <source>
        <strain evidence="4">DSM 45817 / CECT 9037 / EuI1c</strain>
    </source>
</reference>
<keyword evidence="4" id="KW-1185">Reference proteome</keyword>
<feature type="domain" description="Amidohydrolase-related" evidence="2">
    <location>
        <begin position="138"/>
        <end position="395"/>
    </location>
</feature>
<dbReference type="InterPro" id="IPR032466">
    <property type="entry name" value="Metal_Hydrolase"/>
</dbReference>
<dbReference type="PANTHER" id="PTHR21240">
    <property type="entry name" value="2-AMINO-3-CARBOXYLMUCONATE-6-SEMIALDEHYDE DECARBOXYLASE"/>
    <property type="match status" value="1"/>
</dbReference>
<dbReference type="GO" id="GO:0016787">
    <property type="term" value="F:hydrolase activity"/>
    <property type="evidence" value="ECO:0007669"/>
    <property type="project" value="UniProtKB-KW"/>
</dbReference>
<dbReference type="PANTHER" id="PTHR21240:SF28">
    <property type="entry name" value="ISO-OROTATE DECARBOXYLASE (EUROFUNG)"/>
    <property type="match status" value="1"/>
</dbReference>
<dbReference type="EMBL" id="CP002299">
    <property type="protein sequence ID" value="ADP80835.1"/>
    <property type="molecule type" value="Genomic_DNA"/>
</dbReference>
<evidence type="ECO:0000313" key="3">
    <source>
        <dbReference type="EMBL" id="ADP80835.1"/>
    </source>
</evidence>
<dbReference type="STRING" id="298654.FraEuI1c_2808"/>
<dbReference type="SUPFAM" id="SSF51556">
    <property type="entry name" value="Metallo-dependent hydrolases"/>
    <property type="match status" value="1"/>
</dbReference>
<keyword evidence="3" id="KW-0378">Hydrolase</keyword>
<evidence type="ECO:0000259" key="2">
    <source>
        <dbReference type="Pfam" id="PF04909"/>
    </source>
</evidence>
<dbReference type="Gene3D" id="3.20.20.140">
    <property type="entry name" value="Metal-dependent hydrolases"/>
    <property type="match status" value="1"/>
</dbReference>
<evidence type="ECO:0000313" key="4">
    <source>
        <dbReference type="Proteomes" id="UP000002484"/>
    </source>
</evidence>
<dbReference type="InterPro" id="IPR006680">
    <property type="entry name" value="Amidohydro-rel"/>
</dbReference>
<proteinExistence type="predicted"/>
<dbReference type="InParanoid" id="E3J7T1"/>
<dbReference type="RefSeq" id="WP_013423953.1">
    <property type="nucleotide sequence ID" value="NC_014666.1"/>
</dbReference>
<dbReference type="GO" id="GO:0005737">
    <property type="term" value="C:cytoplasm"/>
    <property type="evidence" value="ECO:0007669"/>
    <property type="project" value="TreeGrafter"/>
</dbReference>
<dbReference type="GO" id="GO:0019748">
    <property type="term" value="P:secondary metabolic process"/>
    <property type="evidence" value="ECO:0007669"/>
    <property type="project" value="TreeGrafter"/>
</dbReference>
<evidence type="ECO:0000256" key="1">
    <source>
        <dbReference type="ARBA" id="ARBA00023239"/>
    </source>
</evidence>
<protein>
    <submittedName>
        <fullName evidence="3">Amidohydrolase 2</fullName>
    </submittedName>
</protein>
<dbReference type="InterPro" id="IPR032465">
    <property type="entry name" value="ACMSD"/>
</dbReference>
<dbReference type="HOGENOM" id="CLU_039329_0_0_11"/>
<dbReference type="Proteomes" id="UP000002484">
    <property type="component" value="Chromosome"/>
</dbReference>
<accession>E3J7T1</accession>
<keyword evidence="1" id="KW-0456">Lyase</keyword>
<name>E3J7T1_PSEI1</name>
<dbReference type="Pfam" id="PF04909">
    <property type="entry name" value="Amidohydro_2"/>
    <property type="match status" value="1"/>
</dbReference>
<dbReference type="AlphaFoldDB" id="E3J7T1"/>
<gene>
    <name evidence="3" type="ordered locus">FraEuI1c_2808</name>
</gene>